<accession>A0A6A5AZ52</accession>
<dbReference type="Gene3D" id="3.40.1440.10">
    <property type="entry name" value="GIY-YIG endonuclease"/>
    <property type="match status" value="1"/>
</dbReference>
<dbReference type="Proteomes" id="UP000469452">
    <property type="component" value="Unassembled WGS sequence"/>
</dbReference>
<protein>
    <recommendedName>
        <fullName evidence="1">GIY-YIG domain-containing protein</fullName>
    </recommendedName>
</protein>
<evidence type="ECO:0000313" key="2">
    <source>
        <dbReference type="EMBL" id="KAF0772097.1"/>
    </source>
</evidence>
<dbReference type="Pfam" id="PF01541">
    <property type="entry name" value="GIY-YIG"/>
    <property type="match status" value="1"/>
</dbReference>
<organism evidence="2 3">
    <name type="scientific">Aphanomyces astaci</name>
    <name type="common">Crayfish plague agent</name>
    <dbReference type="NCBI Taxonomy" id="112090"/>
    <lineage>
        <taxon>Eukaryota</taxon>
        <taxon>Sar</taxon>
        <taxon>Stramenopiles</taxon>
        <taxon>Oomycota</taxon>
        <taxon>Saprolegniomycetes</taxon>
        <taxon>Saprolegniales</taxon>
        <taxon>Verrucalvaceae</taxon>
        <taxon>Aphanomyces</taxon>
    </lineage>
</organism>
<name>A0A6A5AZ52_APHAT</name>
<comment type="caution">
    <text evidence="2">The sequence shown here is derived from an EMBL/GenBank/DDBJ whole genome shotgun (WGS) entry which is preliminary data.</text>
</comment>
<evidence type="ECO:0000313" key="3">
    <source>
        <dbReference type="Proteomes" id="UP000469452"/>
    </source>
</evidence>
<dbReference type="AlphaFoldDB" id="A0A6A5AZ52"/>
<evidence type="ECO:0000259" key="1">
    <source>
        <dbReference type="PROSITE" id="PS50164"/>
    </source>
</evidence>
<gene>
    <name evidence="2" type="ORF">AaE_002353</name>
</gene>
<reference evidence="2 3" key="1">
    <citation type="submission" date="2019-06" db="EMBL/GenBank/DDBJ databases">
        <title>Genomics analysis of Aphanomyces spp. identifies a new class of oomycete effector associated with host adaptation.</title>
        <authorList>
            <person name="Gaulin E."/>
        </authorList>
    </citation>
    <scope>NUCLEOTIDE SEQUENCE [LARGE SCALE GENOMIC DNA]</scope>
    <source>
        <strain evidence="2 3">E</strain>
    </source>
</reference>
<dbReference type="SUPFAM" id="SSF82771">
    <property type="entry name" value="GIY-YIG endonuclease"/>
    <property type="match status" value="1"/>
</dbReference>
<dbReference type="EMBL" id="VJMI01004717">
    <property type="protein sequence ID" value="KAF0772097.1"/>
    <property type="molecule type" value="Genomic_DNA"/>
</dbReference>
<dbReference type="PROSITE" id="PS50164">
    <property type="entry name" value="GIY_YIG"/>
    <property type="match status" value="1"/>
</dbReference>
<dbReference type="InterPro" id="IPR035901">
    <property type="entry name" value="GIY-YIG_endonuc_sf"/>
</dbReference>
<dbReference type="SMART" id="SM00465">
    <property type="entry name" value="GIYc"/>
    <property type="match status" value="1"/>
</dbReference>
<sequence>MYKTGTIYKIIDAQSDTCYVGMTLGNLANRMQQHKQAYDKDGYECTIYKHMREHGVERFKMIKIKEYQVVDRKHLAVFETLWIKKLKCINKNVSFNPIPMKYYYKQYQQANKEWIAEKKRAHYVENKERINAKHKVNYQTNRETIIARALERIQCVCGIEHNRSHKSRHLKSAKHQQLMEQQA</sequence>
<feature type="domain" description="GIY-YIG" evidence="1">
    <location>
        <begin position="3"/>
        <end position="92"/>
    </location>
</feature>
<proteinExistence type="predicted"/>
<dbReference type="InterPro" id="IPR000305">
    <property type="entry name" value="GIY-YIG_endonuc"/>
</dbReference>